<dbReference type="STRING" id="1224164.B843_07640"/>
<dbReference type="HOGENOM" id="CLU_054723_0_0_11"/>
<dbReference type="AlphaFoldDB" id="W5Y8W4"/>
<dbReference type="eggNOG" id="COG2334">
    <property type="taxonomic scope" value="Bacteria"/>
</dbReference>
<evidence type="ECO:0000313" key="3">
    <source>
        <dbReference type="Proteomes" id="UP000019222"/>
    </source>
</evidence>
<feature type="compositionally biased region" description="Polar residues" evidence="1">
    <location>
        <begin position="1"/>
        <end position="11"/>
    </location>
</feature>
<dbReference type="EMBL" id="CP004353">
    <property type="protein sequence ID" value="AHI22913.1"/>
    <property type="molecule type" value="Genomic_DNA"/>
</dbReference>
<dbReference type="Proteomes" id="UP000019222">
    <property type="component" value="Chromosome"/>
</dbReference>
<sequence length="442" mass="48971">MSPNKSANGSEPAQIPQAGMPFDDTKLAASSDEELVAMVVDTAEKLLSQRYGGNQKLSEIKDLGGSGIAVVLRARVAPSPFLQQRSVVIKYMPVTDLLYDKSTLLREIVAYQFTTSLSEEVRPGPVLLAYDVDQRLIILSDSGDGDTFADLLDTHDEQLRVSILRNLGEAIGKMHADTASKEQDFQILLKRMFAKYPDVQALFGYRERLLMASMTVGLELLSRAGIQISQTVRDFAEDAGRRLMSGQHRAFTPFDLSPDNIIVSDRTHFLDYEWAGFRDATFDVACVIAGFPQFLFSQPITDDEADVFIESWVHEVGKIWPNVNNSTRLSARIVTAMVGWALTSLSMMHLSAQGELSAELFRGNVVIEHLDLATIVDKLAPIADQVLVKNPEEISEEADMIRQDLRETFEAMQRFAQRGADPRFPAVASFAASVMDLLSDEA</sequence>
<reference evidence="2 3" key="1">
    <citation type="submission" date="2013-02" db="EMBL/GenBank/DDBJ databases">
        <title>The complete genome sequence of Corynebacterium vitaeruminis DSM 20294.</title>
        <authorList>
            <person name="Ruckert C."/>
            <person name="Albersmeier A."/>
            <person name="Kalinowski J."/>
        </authorList>
    </citation>
    <scope>NUCLEOTIDE SEQUENCE [LARGE SCALE GENOMIC DNA]</scope>
    <source>
        <strain evidence="3">ATCC 10234</strain>
    </source>
</reference>
<organism evidence="2 3">
    <name type="scientific">Corynebacterium vitaeruminis DSM 20294</name>
    <dbReference type="NCBI Taxonomy" id="1224164"/>
    <lineage>
        <taxon>Bacteria</taxon>
        <taxon>Bacillati</taxon>
        <taxon>Actinomycetota</taxon>
        <taxon>Actinomycetes</taxon>
        <taxon>Mycobacteriales</taxon>
        <taxon>Corynebacteriaceae</taxon>
        <taxon>Corynebacterium</taxon>
    </lineage>
</organism>
<feature type="region of interest" description="Disordered" evidence="1">
    <location>
        <begin position="1"/>
        <end position="23"/>
    </location>
</feature>
<dbReference type="SUPFAM" id="SSF56112">
    <property type="entry name" value="Protein kinase-like (PK-like)"/>
    <property type="match status" value="1"/>
</dbReference>
<evidence type="ECO:0000256" key="1">
    <source>
        <dbReference type="SAM" id="MobiDB-lite"/>
    </source>
</evidence>
<dbReference type="Gene3D" id="3.90.1200.10">
    <property type="match status" value="1"/>
</dbReference>
<protein>
    <submittedName>
        <fullName evidence="2">Uncharacterized protein</fullName>
    </submittedName>
</protein>
<gene>
    <name evidence="2" type="ORF">B843_07640</name>
</gene>
<keyword evidence="3" id="KW-1185">Reference proteome</keyword>
<accession>W5Y8W4</accession>
<dbReference type="InterPro" id="IPR011009">
    <property type="entry name" value="Kinase-like_dom_sf"/>
</dbReference>
<dbReference type="PATRIC" id="fig|1224164.3.peg.1533"/>
<proteinExistence type="predicted"/>
<dbReference type="KEGG" id="cvt:B843_07640"/>
<evidence type="ECO:0000313" key="2">
    <source>
        <dbReference type="EMBL" id="AHI22913.1"/>
    </source>
</evidence>
<name>W5Y8W4_9CORY</name>